<sequence>MGKQDLVSREYFQDSYRLADLLNAEVFQEVECIGPEDIQQRDPFGVRETVSEAAVHAAVVTRDLMGELHIGLQVILLALEFQNNVHYAMPLRVLNSDSIGYDTQWRKKRAAHRQEKDLRGDEYLSGFGKYDRLVPVFTIVLYFGREPWDGPRTLKDMLDLSHCPPEFAQRIADYPLYLIEVREYPHIERFRSDLRYVFGFLQRDREKEALYQYVTENRAVFSHLDGTAYQMIQVMSHFSGLLKEKEEYENEEGEIDMCQALLDMREECISIGKEKGREEGISIGREEGISIGKEAGISIGRTEGISIGRADGIRLAKRIYQMRMAEKSEEEIASACGISVEEVREILA</sequence>
<evidence type="ECO:0000313" key="2">
    <source>
        <dbReference type="Proteomes" id="UP000886817"/>
    </source>
</evidence>
<gene>
    <name evidence="1" type="ORF">IAA45_11070</name>
</gene>
<comment type="caution">
    <text evidence="1">The sequence shown here is derived from an EMBL/GenBank/DDBJ whole genome shotgun (WGS) entry which is preliminary data.</text>
</comment>
<evidence type="ECO:0000313" key="1">
    <source>
        <dbReference type="EMBL" id="HIX60237.1"/>
    </source>
</evidence>
<name>A0A9D1WK04_9FIRM</name>
<evidence type="ECO:0008006" key="3">
    <source>
        <dbReference type="Google" id="ProtNLM"/>
    </source>
</evidence>
<proteinExistence type="predicted"/>
<accession>A0A9D1WK04</accession>
<organism evidence="1 2">
    <name type="scientific">Candidatus Blautia gallistercoris</name>
    <dbReference type="NCBI Taxonomy" id="2838490"/>
    <lineage>
        <taxon>Bacteria</taxon>
        <taxon>Bacillati</taxon>
        <taxon>Bacillota</taxon>
        <taxon>Clostridia</taxon>
        <taxon>Lachnospirales</taxon>
        <taxon>Lachnospiraceae</taxon>
        <taxon>Blautia</taxon>
    </lineage>
</organism>
<reference evidence="1" key="1">
    <citation type="journal article" date="2021" name="PeerJ">
        <title>Extensive microbial diversity within the chicken gut microbiome revealed by metagenomics and culture.</title>
        <authorList>
            <person name="Gilroy R."/>
            <person name="Ravi A."/>
            <person name="Getino M."/>
            <person name="Pursley I."/>
            <person name="Horton D.L."/>
            <person name="Alikhan N.F."/>
            <person name="Baker D."/>
            <person name="Gharbi K."/>
            <person name="Hall N."/>
            <person name="Watson M."/>
            <person name="Adriaenssens E.M."/>
            <person name="Foster-Nyarko E."/>
            <person name="Jarju S."/>
            <person name="Secka A."/>
            <person name="Antonio M."/>
            <person name="Oren A."/>
            <person name="Chaudhuri R.R."/>
            <person name="La Ragione R."/>
            <person name="Hildebrand F."/>
            <person name="Pallen M.J."/>
        </authorList>
    </citation>
    <scope>NUCLEOTIDE SEQUENCE</scope>
    <source>
        <strain evidence="1">ChiSjej1B19-8411</strain>
    </source>
</reference>
<dbReference type="AlphaFoldDB" id="A0A9D1WK04"/>
<reference evidence="1" key="2">
    <citation type="submission" date="2021-04" db="EMBL/GenBank/DDBJ databases">
        <authorList>
            <person name="Gilroy R."/>
        </authorList>
    </citation>
    <scope>NUCLEOTIDE SEQUENCE</scope>
    <source>
        <strain evidence="1">ChiSjej1B19-8411</strain>
    </source>
</reference>
<dbReference type="Proteomes" id="UP000886817">
    <property type="component" value="Unassembled WGS sequence"/>
</dbReference>
<dbReference type="EMBL" id="DXEX01000236">
    <property type="protein sequence ID" value="HIX60237.1"/>
    <property type="molecule type" value="Genomic_DNA"/>
</dbReference>
<protein>
    <recommendedName>
        <fullName evidence="3">Transposase (putative) YhgA-like domain-containing protein</fullName>
    </recommendedName>
</protein>